<reference evidence="2" key="1">
    <citation type="submission" date="2018-07" db="EMBL/GenBank/DDBJ databases">
        <authorList>
            <consortium name="Genoscope - CEA"/>
            <person name="William W."/>
        </authorList>
    </citation>
    <scope>NUCLEOTIDE SEQUENCE</scope>
    <source>
        <strain evidence="2">IK1</strain>
    </source>
</reference>
<organism evidence="2">
    <name type="scientific">uncultured Paludibacter sp</name>
    <dbReference type="NCBI Taxonomy" id="497635"/>
    <lineage>
        <taxon>Bacteria</taxon>
        <taxon>Pseudomonadati</taxon>
        <taxon>Bacteroidota</taxon>
        <taxon>Bacteroidia</taxon>
        <taxon>Bacteroidales</taxon>
        <taxon>Paludibacteraceae</taxon>
        <taxon>Paludibacter</taxon>
        <taxon>environmental samples</taxon>
    </lineage>
</organism>
<dbReference type="Pfam" id="PF18962">
    <property type="entry name" value="Por_Secre_tail"/>
    <property type="match status" value="1"/>
</dbReference>
<dbReference type="NCBIfam" id="TIGR04183">
    <property type="entry name" value="Por_Secre_tail"/>
    <property type="match status" value="1"/>
</dbReference>
<feature type="domain" description="LTD" evidence="1">
    <location>
        <begin position="438"/>
        <end position="560"/>
    </location>
</feature>
<dbReference type="InterPro" id="IPR014867">
    <property type="entry name" value="Spore_coat_CotH_CotH2/3/7"/>
</dbReference>
<dbReference type="InterPro" id="IPR001322">
    <property type="entry name" value="Lamin_tail_dom"/>
</dbReference>
<evidence type="ECO:0000259" key="1">
    <source>
        <dbReference type="PROSITE" id="PS51841"/>
    </source>
</evidence>
<dbReference type="Gene3D" id="2.60.40.1260">
    <property type="entry name" value="Lamin Tail domain"/>
    <property type="match status" value="1"/>
</dbReference>
<dbReference type="PANTHER" id="PTHR40050">
    <property type="entry name" value="INNER SPORE COAT PROTEIN H"/>
    <property type="match status" value="1"/>
</dbReference>
<dbReference type="PANTHER" id="PTHR40050:SF1">
    <property type="entry name" value="INNER SPORE COAT PROTEIN H"/>
    <property type="match status" value="1"/>
</dbReference>
<dbReference type="EMBL" id="UPXZ01000034">
    <property type="protein sequence ID" value="VBB46718.1"/>
    <property type="molecule type" value="Genomic_DNA"/>
</dbReference>
<name>A0A653AFB9_9BACT</name>
<dbReference type="Pfam" id="PF08757">
    <property type="entry name" value="CotH"/>
    <property type="match status" value="1"/>
</dbReference>
<accession>A0A653AFB9</accession>
<dbReference type="AlphaFoldDB" id="A0A653AFB9"/>
<sequence>MMKHKYIFFLLFIFFITQIKAGNVNLVSSNLPIVIITTDVNPSTGTQYTIVDEPKVPATMKIIYHPDGSRNYVSDQNNSSYLNYNGKIGIEIRGTTSQWLEKKPYGLTTYKSDGVTNNNVSILGMPKENDWVLNSLAFDGSLIRDYLSYDLYRDMGNYSPREQYCEVIVNGDYKGLYIFMEKLKVDENRINVTKMTTSDIIYPAVSGGYVTKSDKTTGNDPVAWTMYSDNGWGVDFIHDYPKPENITREQKNYIYNVFQTLMNRANAQNSSIENGFPDVIDIPTFIDFMIMSELASNVDSYQYSTYYHKDRRGKLRAGPIWDYNLTYGLDVFANRSLTTVWQFDNDDNEGPKYWKSLFNNATFKCYLSKRWSELITSEQALNKTIIYSKIDNIVSLITEAAAREQTRWGTVGNLSSQISSIKYWLSDRMSWMDARLSNYTACANVSVPQLVISKINYHPTTSVENYEDSLEFIEITNNSNETANLTGIYFRELGVTYRFPNNSTLLPNQKICIASDSLIFKSFYGIDAFGQYDRNLSNKSEHLMLVDAFGNIIDDVNYADSSPWPTEADGNGYYLQLINPDSDNSIASNWMASNSSLTKNNDIKFTDLIVLYPIPTKGVINIISQTDIQSYEVVDLMGRVVKNKKLDNNKKINITDLPANVYFVKLHTSDNKCIVKRIMKN</sequence>
<dbReference type="Pfam" id="PF00932">
    <property type="entry name" value="LTD"/>
    <property type="match status" value="1"/>
</dbReference>
<dbReference type="InterPro" id="IPR026444">
    <property type="entry name" value="Secre_tail"/>
</dbReference>
<dbReference type="PROSITE" id="PS51841">
    <property type="entry name" value="LTD"/>
    <property type="match status" value="1"/>
</dbReference>
<dbReference type="InterPro" id="IPR036415">
    <property type="entry name" value="Lamin_tail_dom_sf"/>
</dbReference>
<dbReference type="SUPFAM" id="SSF74853">
    <property type="entry name" value="Lamin A/C globular tail domain"/>
    <property type="match status" value="1"/>
</dbReference>
<proteinExistence type="predicted"/>
<gene>
    <name evidence="2" type="ORF">TRIP_D40034</name>
</gene>
<protein>
    <submittedName>
        <fullName evidence="2">Secreted protein with CotH, lamin and Por secretion system C-terminal sorting domains</fullName>
    </submittedName>
</protein>
<evidence type="ECO:0000313" key="2">
    <source>
        <dbReference type="EMBL" id="VBB46718.1"/>
    </source>
</evidence>